<protein>
    <submittedName>
        <fullName evidence="1">Uncharacterized protein</fullName>
    </submittedName>
</protein>
<evidence type="ECO:0000313" key="2">
    <source>
        <dbReference type="Proteomes" id="UP000317730"/>
    </source>
</evidence>
<accession>A0A4Y3TWV6</accession>
<dbReference type="EMBL" id="BJMV01000011">
    <property type="protein sequence ID" value="GEB86244.1"/>
    <property type="molecule type" value="Genomic_DNA"/>
</dbReference>
<dbReference type="Proteomes" id="UP000317730">
    <property type="component" value="Unassembled WGS sequence"/>
</dbReference>
<sequence length="78" mass="8428">MAFANVVQLRAQGEQRCRGLALMGMAKRLGHAGHTVAMAIEFATGLLRQCPELAVFRTGRQICRGAERACGCHARQCA</sequence>
<organism evidence="1 2">
    <name type="scientific">Acetobacter peroxydans</name>
    <dbReference type="NCBI Taxonomy" id="104098"/>
    <lineage>
        <taxon>Bacteria</taxon>
        <taxon>Pseudomonadati</taxon>
        <taxon>Pseudomonadota</taxon>
        <taxon>Alphaproteobacteria</taxon>
        <taxon>Acetobacterales</taxon>
        <taxon>Acetobacteraceae</taxon>
        <taxon>Acetobacter</taxon>
    </lineage>
</organism>
<gene>
    <name evidence="1" type="ORF">APE01nite_20410</name>
</gene>
<reference evidence="1 2" key="1">
    <citation type="submission" date="2019-06" db="EMBL/GenBank/DDBJ databases">
        <title>Whole genome shotgun sequence of Acetobacter peroxydans NBRC 13755.</title>
        <authorList>
            <person name="Hosoyama A."/>
            <person name="Uohara A."/>
            <person name="Ohji S."/>
            <person name="Ichikawa N."/>
        </authorList>
    </citation>
    <scope>NUCLEOTIDE SEQUENCE [LARGE SCALE GENOMIC DNA]</scope>
    <source>
        <strain evidence="1 2">NBRC 13755</strain>
    </source>
</reference>
<name>A0A4Y3TWV6_9PROT</name>
<keyword evidence="2" id="KW-1185">Reference proteome</keyword>
<evidence type="ECO:0000313" key="1">
    <source>
        <dbReference type="EMBL" id="GEB86244.1"/>
    </source>
</evidence>
<proteinExistence type="predicted"/>
<dbReference type="AlphaFoldDB" id="A0A4Y3TWV6"/>
<comment type="caution">
    <text evidence="1">The sequence shown here is derived from an EMBL/GenBank/DDBJ whole genome shotgun (WGS) entry which is preliminary data.</text>
</comment>